<reference evidence="2" key="1">
    <citation type="submission" date="2021-12" db="EMBL/GenBank/DDBJ databases">
        <authorList>
            <person name="Zaccaron A."/>
            <person name="Stergiopoulos I."/>
        </authorList>
    </citation>
    <scope>NUCLEOTIDE SEQUENCE</scope>
    <source>
        <strain evidence="2">Race5_Kim</strain>
    </source>
</reference>
<evidence type="ECO:0000313" key="2">
    <source>
        <dbReference type="EMBL" id="UJO20725.1"/>
    </source>
</evidence>
<dbReference type="SUPFAM" id="SSF52777">
    <property type="entry name" value="CoA-dependent acyltransferases"/>
    <property type="match status" value="1"/>
</dbReference>
<sequence length="192" mass="21630">MSSFEVSTDAIRGEIADACNVLTEQIEDFYECTATQLGMFAESAKCDGAYQTLSVSSLESSIDQCRFCAALRHVYRANAVLRTRIVECSLGIVQAVIDEDLEIRRPTDGLEHYLQKEKKRHMWLGTLLGTVTIVERKLVCLTHHATRDDSALQFFMADVMRAYLNESAFPRAAFKDYVRHCSNIDKDASVAF</sequence>
<dbReference type="PANTHER" id="PTHR45527:SF3">
    <property type="entry name" value="SIDEROPHORE SYNTHETASE (EUROFUNG)"/>
    <property type="match status" value="1"/>
</dbReference>
<dbReference type="GO" id="GO:0016874">
    <property type="term" value="F:ligase activity"/>
    <property type="evidence" value="ECO:0007669"/>
    <property type="project" value="UniProtKB-KW"/>
</dbReference>
<dbReference type="EMBL" id="CP090170">
    <property type="protein sequence ID" value="UJO20725.1"/>
    <property type="molecule type" value="Genomic_DNA"/>
</dbReference>
<dbReference type="GO" id="GO:0044550">
    <property type="term" value="P:secondary metabolite biosynthetic process"/>
    <property type="evidence" value="ECO:0007669"/>
    <property type="project" value="TreeGrafter"/>
</dbReference>
<reference evidence="2" key="2">
    <citation type="journal article" date="2022" name="Microb. Genom.">
        <title>A chromosome-scale genome assembly of the tomato pathogen Cladosporium fulvum reveals a compartmentalized genome architecture and the presence of a dispensable chromosome.</title>
        <authorList>
            <person name="Zaccaron A.Z."/>
            <person name="Chen L.H."/>
            <person name="Samaras A."/>
            <person name="Stergiopoulos I."/>
        </authorList>
    </citation>
    <scope>NUCLEOTIDE SEQUENCE</scope>
    <source>
        <strain evidence="2">Race5_Kim</strain>
    </source>
</reference>
<evidence type="ECO:0000256" key="1">
    <source>
        <dbReference type="ARBA" id="ARBA00022598"/>
    </source>
</evidence>
<accession>A0A9Q8USF6</accession>
<dbReference type="Proteomes" id="UP000756132">
    <property type="component" value="Chromosome 8"/>
</dbReference>
<keyword evidence="3" id="KW-1185">Reference proteome</keyword>
<organism evidence="2 3">
    <name type="scientific">Passalora fulva</name>
    <name type="common">Tomato leaf mold</name>
    <name type="synonym">Cladosporium fulvum</name>
    <dbReference type="NCBI Taxonomy" id="5499"/>
    <lineage>
        <taxon>Eukaryota</taxon>
        <taxon>Fungi</taxon>
        <taxon>Dikarya</taxon>
        <taxon>Ascomycota</taxon>
        <taxon>Pezizomycotina</taxon>
        <taxon>Dothideomycetes</taxon>
        <taxon>Dothideomycetidae</taxon>
        <taxon>Mycosphaerellales</taxon>
        <taxon>Mycosphaerellaceae</taxon>
        <taxon>Fulvia</taxon>
    </lineage>
</organism>
<protein>
    <submittedName>
        <fullName evidence="2">Nonribisomal peptide synthetase</fullName>
    </submittedName>
</protein>
<dbReference type="RefSeq" id="XP_047765091.1">
    <property type="nucleotide sequence ID" value="XM_047909923.1"/>
</dbReference>
<dbReference type="KEGG" id="ffu:CLAFUR5_10775"/>
<keyword evidence="1" id="KW-0436">Ligase</keyword>
<dbReference type="GeneID" id="71990653"/>
<name>A0A9Q8USF6_PASFU</name>
<proteinExistence type="predicted"/>
<dbReference type="GO" id="GO:0031177">
    <property type="term" value="F:phosphopantetheine binding"/>
    <property type="evidence" value="ECO:0007669"/>
    <property type="project" value="TreeGrafter"/>
</dbReference>
<evidence type="ECO:0000313" key="3">
    <source>
        <dbReference type="Proteomes" id="UP000756132"/>
    </source>
</evidence>
<dbReference type="GO" id="GO:0005737">
    <property type="term" value="C:cytoplasm"/>
    <property type="evidence" value="ECO:0007669"/>
    <property type="project" value="TreeGrafter"/>
</dbReference>
<gene>
    <name evidence="2" type="ORF">CLAFUR5_10775</name>
</gene>
<dbReference type="OrthoDB" id="416786at2759"/>
<dbReference type="AlphaFoldDB" id="A0A9Q8USF6"/>
<dbReference type="InterPro" id="IPR023213">
    <property type="entry name" value="CAT-like_dom_sf"/>
</dbReference>
<dbReference type="GO" id="GO:0043041">
    <property type="term" value="P:amino acid activation for nonribosomal peptide biosynthetic process"/>
    <property type="evidence" value="ECO:0007669"/>
    <property type="project" value="TreeGrafter"/>
</dbReference>
<dbReference type="PANTHER" id="PTHR45527">
    <property type="entry name" value="NONRIBOSOMAL PEPTIDE SYNTHETASE"/>
    <property type="match status" value="1"/>
</dbReference>
<dbReference type="Gene3D" id="3.30.559.10">
    <property type="entry name" value="Chloramphenicol acetyltransferase-like domain"/>
    <property type="match status" value="1"/>
</dbReference>